<dbReference type="Pfam" id="PF01943">
    <property type="entry name" value="Polysacc_synt"/>
    <property type="match status" value="1"/>
</dbReference>
<feature type="transmembrane region" description="Helical" evidence="7">
    <location>
        <begin position="7"/>
        <end position="25"/>
    </location>
</feature>
<dbReference type="GO" id="GO:0005886">
    <property type="term" value="C:plasma membrane"/>
    <property type="evidence" value="ECO:0007669"/>
    <property type="project" value="UniProtKB-SubCell"/>
</dbReference>
<dbReference type="InterPro" id="IPR050833">
    <property type="entry name" value="Poly_Biosynth_Transport"/>
</dbReference>
<evidence type="ECO:0000256" key="2">
    <source>
        <dbReference type="ARBA" id="ARBA00022475"/>
    </source>
</evidence>
<dbReference type="PANTHER" id="PTHR30250:SF11">
    <property type="entry name" value="O-ANTIGEN TRANSPORTER-RELATED"/>
    <property type="match status" value="1"/>
</dbReference>
<comment type="caution">
    <text evidence="8">The sequence shown here is derived from an EMBL/GenBank/DDBJ whole genome shotgun (WGS) entry which is preliminary data.</text>
</comment>
<gene>
    <name evidence="8" type="ORF">F9F06_16280</name>
</gene>
<name>A0A626SIX5_SALER</name>
<dbReference type="InterPro" id="IPR002797">
    <property type="entry name" value="Polysacc_synth"/>
</dbReference>
<evidence type="ECO:0000256" key="6">
    <source>
        <dbReference type="ARBA" id="ARBA00049738"/>
    </source>
</evidence>
<feature type="transmembrane region" description="Helical" evidence="7">
    <location>
        <begin position="37"/>
        <end position="58"/>
    </location>
</feature>
<feature type="transmembrane region" description="Helical" evidence="7">
    <location>
        <begin position="202"/>
        <end position="222"/>
    </location>
</feature>
<keyword evidence="3 7" id="KW-0812">Transmembrane</keyword>
<keyword evidence="5 7" id="KW-0472">Membrane</keyword>
<evidence type="ECO:0000256" key="7">
    <source>
        <dbReference type="SAM" id="Phobius"/>
    </source>
</evidence>
<keyword evidence="2" id="KW-1003">Cell membrane</keyword>
<evidence type="ECO:0000256" key="5">
    <source>
        <dbReference type="ARBA" id="ARBA00023136"/>
    </source>
</evidence>
<sequence length="408" mass="46349">MKMKKNIIFSILSTGTNYVLPLLVIPYCISSYGLDGYGVISLTLALTSIVALLTQLNLENTFASLSISKDGTTVSNIIIIKFIMYISVVAIIYLFSLLFISENSFLFILGVLPLFFCITNVNYYFIAQQNFKAIFYLNVLSKLFFTLVVFIIIYLKLPLSLVVMSMNGWYTTSSLVGLFLLRKVIKDRPIKDCKERINLKEILSLFKIIIPGFSSSLASLFLTMLVQPFMAIVTSNNYNIIAIYSICDKCIRAATGFLDSINNVLYSKISSLEQLSEKKKIVFKTIFFYLLIEFCGLLLLYLLFPYLTSYVENFKKYQKLLDLAFLITPIVMVITLGNIFSSLVLFTSGIFKEVTYTIVLSSTVFMTIIFIPCSSKDIEYFLFALLLSEGISTILKGMLVWKKTKFFK</sequence>
<feature type="transmembrane region" description="Helical" evidence="7">
    <location>
        <begin position="78"/>
        <end position="99"/>
    </location>
</feature>
<feature type="transmembrane region" description="Helical" evidence="7">
    <location>
        <begin position="161"/>
        <end position="181"/>
    </location>
</feature>
<evidence type="ECO:0000256" key="3">
    <source>
        <dbReference type="ARBA" id="ARBA00022692"/>
    </source>
</evidence>
<evidence type="ECO:0000313" key="8">
    <source>
        <dbReference type="EMBL" id="EDB2212418.1"/>
    </source>
</evidence>
<feature type="transmembrane region" description="Helical" evidence="7">
    <location>
        <begin position="105"/>
        <end position="126"/>
    </location>
</feature>
<protein>
    <recommendedName>
        <fullName evidence="6">Putative O-antigen transporter</fullName>
    </recommendedName>
</protein>
<dbReference type="AlphaFoldDB" id="A0A626SIX5"/>
<accession>A0A626SIX5</accession>
<dbReference type="PANTHER" id="PTHR30250">
    <property type="entry name" value="PST FAMILY PREDICTED COLANIC ACID TRANSPORTER"/>
    <property type="match status" value="1"/>
</dbReference>
<proteinExistence type="predicted"/>
<comment type="subcellular location">
    <subcellularLocation>
        <location evidence="1">Cell membrane</location>
        <topology evidence="1">Multi-pass membrane protein</topology>
    </subcellularLocation>
</comment>
<feature type="transmembrane region" description="Helical" evidence="7">
    <location>
        <begin position="286"/>
        <end position="304"/>
    </location>
</feature>
<evidence type="ECO:0000256" key="4">
    <source>
        <dbReference type="ARBA" id="ARBA00022989"/>
    </source>
</evidence>
<dbReference type="EMBL" id="AALMTD010000010">
    <property type="protein sequence ID" value="EDB2212418.1"/>
    <property type="molecule type" value="Genomic_DNA"/>
</dbReference>
<evidence type="ECO:0000256" key="1">
    <source>
        <dbReference type="ARBA" id="ARBA00004651"/>
    </source>
</evidence>
<feature type="transmembrane region" description="Helical" evidence="7">
    <location>
        <begin position="324"/>
        <end position="347"/>
    </location>
</feature>
<feature type="transmembrane region" description="Helical" evidence="7">
    <location>
        <begin position="354"/>
        <end position="372"/>
    </location>
</feature>
<keyword evidence="4 7" id="KW-1133">Transmembrane helix</keyword>
<feature type="transmembrane region" description="Helical" evidence="7">
    <location>
        <begin position="228"/>
        <end position="247"/>
    </location>
</feature>
<feature type="transmembrane region" description="Helical" evidence="7">
    <location>
        <begin position="378"/>
        <end position="401"/>
    </location>
</feature>
<reference evidence="8" key="1">
    <citation type="submission" date="2019-10" db="EMBL/GenBank/DDBJ databases">
        <authorList>
            <consortium name="PulseNet: The National Subtyping Network for Foodborne Disease Surveillance"/>
            <person name="Tarr C.L."/>
            <person name="Trees E."/>
            <person name="Katz L.S."/>
            <person name="Carleton-Romer H.A."/>
            <person name="Stroika S."/>
            <person name="Kucerova Z."/>
            <person name="Roache K.F."/>
            <person name="Sabol A.L."/>
            <person name="Besser J."/>
            <person name="Gerner-Smidt P."/>
        </authorList>
    </citation>
    <scope>NUCLEOTIDE SEQUENCE</scope>
    <source>
        <strain evidence="8">PNUSAS105253</strain>
    </source>
</reference>
<organism evidence="8">
    <name type="scientific">Salmonella enterica</name>
    <name type="common">Salmonella choleraesuis</name>
    <dbReference type="NCBI Taxonomy" id="28901"/>
    <lineage>
        <taxon>Bacteria</taxon>
        <taxon>Pseudomonadati</taxon>
        <taxon>Pseudomonadota</taxon>
        <taxon>Gammaproteobacteria</taxon>
        <taxon>Enterobacterales</taxon>
        <taxon>Enterobacteriaceae</taxon>
        <taxon>Salmonella</taxon>
    </lineage>
</organism>
<feature type="transmembrane region" description="Helical" evidence="7">
    <location>
        <begin position="133"/>
        <end position="155"/>
    </location>
</feature>